<accession>A0A7T1KS94</accession>
<organism evidence="2 3">
    <name type="scientific">Gordonia phage Lilbeanie</name>
    <dbReference type="NCBI Taxonomy" id="2794947"/>
    <lineage>
        <taxon>Viruses</taxon>
        <taxon>Duplodnaviria</taxon>
        <taxon>Heunggongvirae</taxon>
        <taxon>Uroviricota</taxon>
        <taxon>Caudoviricetes</taxon>
        <taxon>Stackebrandtviridae</taxon>
        <taxon>Lilbeanievirus</taxon>
        <taxon>Lilbeanievirus lilbeanie</taxon>
    </lineage>
</organism>
<evidence type="ECO:0000313" key="2">
    <source>
        <dbReference type="EMBL" id="QPO17109.1"/>
    </source>
</evidence>
<name>A0A7T1KS94_9CAUD</name>
<dbReference type="RefSeq" id="YP_010002592.1">
    <property type="nucleotide sequence ID" value="NC_053246.1"/>
</dbReference>
<keyword evidence="3" id="KW-1185">Reference proteome</keyword>
<dbReference type="KEGG" id="vg:63027143"/>
<reference evidence="2 3" key="1">
    <citation type="submission" date="2020-12" db="EMBL/GenBank/DDBJ databases">
        <authorList>
            <person name="Mahalingham V.A."/>
            <person name="Abad L.A."/>
            <person name="Dennis E.A."/>
            <person name="Alston T.C."/>
            <person name="Buckley J.R."/>
            <person name="Cao N.T."/>
            <person name="Cole K.B."/>
            <person name="Davis H.C."/>
            <person name="Fisher D.E."/>
            <person name="Jennings A.R."/>
            <person name="Litwin A.R."/>
            <person name="McCartney J.B."/>
            <person name="Mitchell K.E."/>
            <person name="Nasser J.B."/>
            <person name="Paudel P."/>
            <person name="Richoux S.A."/>
            <person name="Sisung K.L."/>
            <person name="Smith M.L."/>
            <person name="Sonnier C.R."/>
            <person name="Underwood K.G."/>
            <person name="Hunter C.W."/>
            <person name="Gottschalck B.A."/>
            <person name="Wiggina Z.F."/>
            <person name="Spears T.J."/>
            <person name="Hancock A.M."/>
            <person name="Gissendanner C.R."/>
            <person name="Findley A.M."/>
            <person name="Garlena R.A."/>
            <person name="Russell D.A."/>
            <person name="Jacobs-Sera D."/>
            <person name="Hatfull G.F."/>
        </authorList>
    </citation>
    <scope>NUCLEOTIDE SEQUENCE [LARGE SCALE GENOMIC DNA]</scope>
</reference>
<dbReference type="GeneID" id="63027143"/>
<feature type="region of interest" description="Disordered" evidence="1">
    <location>
        <begin position="184"/>
        <end position="220"/>
    </location>
</feature>
<dbReference type="Proteomes" id="UP000594820">
    <property type="component" value="Segment"/>
</dbReference>
<protein>
    <submittedName>
        <fullName evidence="2">Minor tail protein</fullName>
    </submittedName>
</protein>
<feature type="compositionally biased region" description="Basic and acidic residues" evidence="1">
    <location>
        <begin position="8"/>
        <end position="18"/>
    </location>
</feature>
<gene>
    <name evidence="2" type="primary">31</name>
    <name evidence="2" type="ORF">SEA_LILBEANIE_31</name>
</gene>
<sequence>MARRRDPRLKGAIRDRKSGVMLGRTGPHPLIELFTAIPNNSADHPEADLPPFNPPDELKQLLGIHIFDNLYPGLPAPLEPGQTWWLFRDAEGTQPEVDERGVHRRVDASKYRLVNPTGQDLPMGGAGEFWLPWTAKVDAEPRRRSRTAVDHDGLPDVDKYTDAQIEALELQLAQLKQDRLVSEQLDAKVVPPPEWATYRQRNKDRLRKRTQDPEPEVPEE</sequence>
<feature type="region of interest" description="Disordered" evidence="1">
    <location>
        <begin position="1"/>
        <end position="21"/>
    </location>
</feature>
<evidence type="ECO:0000256" key="1">
    <source>
        <dbReference type="SAM" id="MobiDB-lite"/>
    </source>
</evidence>
<proteinExistence type="predicted"/>
<evidence type="ECO:0000313" key="3">
    <source>
        <dbReference type="Proteomes" id="UP000594820"/>
    </source>
</evidence>
<dbReference type="EMBL" id="MW314850">
    <property type="protein sequence ID" value="QPO17109.1"/>
    <property type="molecule type" value="Genomic_DNA"/>
</dbReference>